<evidence type="ECO:0000313" key="3">
    <source>
        <dbReference type="EMBL" id="ROP43771.1"/>
    </source>
</evidence>
<dbReference type="InterPro" id="IPR004697">
    <property type="entry name" value="AbgT"/>
</dbReference>
<feature type="transmembrane region" description="Helical" evidence="2">
    <location>
        <begin position="501"/>
        <end position="525"/>
    </location>
</feature>
<feature type="transmembrane region" description="Helical" evidence="2">
    <location>
        <begin position="91"/>
        <end position="110"/>
    </location>
</feature>
<protein>
    <submittedName>
        <fullName evidence="3">Aminobenzoyl-glutamate transport protein</fullName>
    </submittedName>
</protein>
<dbReference type="OrthoDB" id="3314392at2"/>
<accession>A0A3N1HMS2</accession>
<keyword evidence="2" id="KW-0472">Membrane</keyword>
<keyword evidence="4" id="KW-1185">Reference proteome</keyword>
<gene>
    <name evidence="3" type="ORF">EDC03_1365</name>
</gene>
<feature type="transmembrane region" description="Helical" evidence="2">
    <location>
        <begin position="374"/>
        <end position="393"/>
    </location>
</feature>
<dbReference type="Pfam" id="PF03806">
    <property type="entry name" value="ABG_transport"/>
    <property type="match status" value="1"/>
</dbReference>
<feature type="transmembrane region" description="Helical" evidence="2">
    <location>
        <begin position="439"/>
        <end position="459"/>
    </location>
</feature>
<dbReference type="GO" id="GO:1902604">
    <property type="term" value="P:p-aminobenzoyl-glutamate transmembrane transport"/>
    <property type="evidence" value="ECO:0007669"/>
    <property type="project" value="InterPro"/>
</dbReference>
<evidence type="ECO:0000256" key="2">
    <source>
        <dbReference type="SAM" id="Phobius"/>
    </source>
</evidence>
<dbReference type="AlphaFoldDB" id="A0A3N1HMS2"/>
<dbReference type="PANTHER" id="PTHR30282">
    <property type="entry name" value="P-AMINOBENZOYL GLUTAMATE TRANSPORTER"/>
    <property type="match status" value="1"/>
</dbReference>
<reference evidence="3 4" key="1">
    <citation type="journal article" date="2015" name="Stand. Genomic Sci.">
        <title>Genomic Encyclopedia of Bacterial and Archaeal Type Strains, Phase III: the genomes of soil and plant-associated and newly described type strains.</title>
        <authorList>
            <person name="Whitman W.B."/>
            <person name="Woyke T."/>
            <person name="Klenk H.P."/>
            <person name="Zhou Y."/>
            <person name="Lilburn T.G."/>
            <person name="Beck B.J."/>
            <person name="De Vos P."/>
            <person name="Vandamme P."/>
            <person name="Eisen J.A."/>
            <person name="Garrity G."/>
            <person name="Hugenholtz P."/>
            <person name="Kyrpides N.C."/>
        </authorList>
    </citation>
    <scope>NUCLEOTIDE SEQUENCE [LARGE SCALE GENOMIC DNA]</scope>
    <source>
        <strain evidence="3 4">CECT 7306</strain>
    </source>
</reference>
<feature type="transmembrane region" description="Helical" evidence="2">
    <location>
        <begin position="296"/>
        <end position="315"/>
    </location>
</feature>
<feature type="region of interest" description="Disordered" evidence="1">
    <location>
        <begin position="254"/>
        <end position="288"/>
    </location>
</feature>
<sequence length="540" mass="55976">MSAASPATAGPGGPAGRSDRFLGWVERTGNRLPDPFVLFLGLFVLVALVSTAAALADVQVTVPGADEPVVVRGLFTGEGLTWLTTNLGANFIGFPPLLTVLTILLAVGVAERSGLLGAVVRLAFHSAPPWALPYVVGVVGVTASVMSDTAFVVVPPLAAMVFRAAGRHPVAGLLGGFAAAGAGYSTNFLVTSLDALFAGITNATAAVLPDPGTTVTPVSNLFFNVVSAAVLSVITGLVITRVLEPRLERIGVPRERQAEEADEGVVGGAGGAEDAPVDVEEGQDLTPEERRSVRRAGVAALVTAVVMLVAVLLPGSPWRGEGGGYLPESPLLDSVVFIVFTMFLVPGLVYGRSVGTLRTGADVPRFMVGAVRDLAPFVALAFVLGNFIALFTWSGVGTWLAVSGAGALEDLGLTGYPVVLLFVLLASLLNLVIISGSSLWALMAAVFVPLFALLGFEPAFTQAAFRVGDSATQVLTPLNPYMIVLLTMLRRYEPQAGLGSIISRMLPFSVTFWLAWVAVLTLFYVTGTPLGPGAGIRLDG</sequence>
<feature type="transmembrane region" description="Helical" evidence="2">
    <location>
        <begin position="221"/>
        <end position="239"/>
    </location>
</feature>
<feature type="transmembrane region" description="Helical" evidence="2">
    <location>
        <begin position="413"/>
        <end position="432"/>
    </location>
</feature>
<proteinExistence type="predicted"/>
<feature type="transmembrane region" description="Helical" evidence="2">
    <location>
        <begin position="36"/>
        <end position="56"/>
    </location>
</feature>
<evidence type="ECO:0000313" key="4">
    <source>
        <dbReference type="Proteomes" id="UP000276232"/>
    </source>
</evidence>
<dbReference type="EMBL" id="RJKN01000003">
    <property type="protein sequence ID" value="ROP43771.1"/>
    <property type="molecule type" value="Genomic_DNA"/>
</dbReference>
<dbReference type="Proteomes" id="UP000276232">
    <property type="component" value="Unassembled WGS sequence"/>
</dbReference>
<dbReference type="InParanoid" id="A0A3N1HMS2"/>
<feature type="transmembrane region" description="Helical" evidence="2">
    <location>
        <begin position="471"/>
        <end position="489"/>
    </location>
</feature>
<organism evidence="3 4">
    <name type="scientific">Pseudokineococcus lusitanus</name>
    <dbReference type="NCBI Taxonomy" id="763993"/>
    <lineage>
        <taxon>Bacteria</taxon>
        <taxon>Bacillati</taxon>
        <taxon>Actinomycetota</taxon>
        <taxon>Actinomycetes</taxon>
        <taxon>Kineosporiales</taxon>
        <taxon>Kineosporiaceae</taxon>
        <taxon>Pseudokineococcus</taxon>
    </lineage>
</organism>
<dbReference type="RefSeq" id="WP_123379469.1">
    <property type="nucleotide sequence ID" value="NZ_RJKN01000003.1"/>
</dbReference>
<evidence type="ECO:0000256" key="1">
    <source>
        <dbReference type="SAM" id="MobiDB-lite"/>
    </source>
</evidence>
<dbReference type="GO" id="GO:0015558">
    <property type="term" value="F:secondary active p-aminobenzoyl-glutamate transmembrane transporter activity"/>
    <property type="evidence" value="ECO:0007669"/>
    <property type="project" value="InterPro"/>
</dbReference>
<feature type="transmembrane region" description="Helical" evidence="2">
    <location>
        <begin position="335"/>
        <end position="353"/>
    </location>
</feature>
<dbReference type="PANTHER" id="PTHR30282:SF0">
    <property type="entry name" value="P-AMINOBENZOYL-GLUTAMATE TRANSPORT PROTEIN"/>
    <property type="match status" value="1"/>
</dbReference>
<feature type="transmembrane region" description="Helical" evidence="2">
    <location>
        <begin position="131"/>
        <end position="154"/>
    </location>
</feature>
<comment type="caution">
    <text evidence="3">The sequence shown here is derived from an EMBL/GenBank/DDBJ whole genome shotgun (WGS) entry which is preliminary data.</text>
</comment>
<name>A0A3N1HMS2_9ACTN</name>
<keyword evidence="2" id="KW-0812">Transmembrane</keyword>
<keyword evidence="2" id="KW-1133">Transmembrane helix</keyword>